<dbReference type="SUPFAM" id="SSF89155">
    <property type="entry name" value="TorD-like"/>
    <property type="match status" value="1"/>
</dbReference>
<comment type="caution">
    <text evidence="1">The sequence shown here is derived from an EMBL/GenBank/DDBJ whole genome shotgun (WGS) entry which is preliminary data.</text>
</comment>
<dbReference type="RefSeq" id="WP_121012156.1">
    <property type="nucleotide sequence ID" value="NZ_RCCJ01000001.1"/>
</dbReference>
<protein>
    <submittedName>
        <fullName evidence="1">Uncharacterized protein</fullName>
    </submittedName>
</protein>
<reference evidence="1 2" key="1">
    <citation type="submission" date="2018-10" db="EMBL/GenBank/DDBJ databases">
        <title>Genomic Encyclopedia of Archaeal and Bacterial Type Strains, Phase II (KMG-II): from individual species to whole genera.</title>
        <authorList>
            <person name="Goeker M."/>
        </authorList>
    </citation>
    <scope>NUCLEOTIDE SEQUENCE [LARGE SCALE GENOMIC DNA]</scope>
    <source>
        <strain evidence="1 2">DSM 16510</strain>
    </source>
</reference>
<evidence type="ECO:0000313" key="1">
    <source>
        <dbReference type="EMBL" id="RLJ71179.1"/>
    </source>
</evidence>
<dbReference type="AlphaFoldDB" id="A0A497XSU9"/>
<dbReference type="InterPro" id="IPR036411">
    <property type="entry name" value="TorD-like_sf"/>
</dbReference>
<organism evidence="1 2">
    <name type="scientific">Hydrogenivirga caldilitoris</name>
    <dbReference type="NCBI Taxonomy" id="246264"/>
    <lineage>
        <taxon>Bacteria</taxon>
        <taxon>Pseudomonadati</taxon>
        <taxon>Aquificota</taxon>
        <taxon>Aquificia</taxon>
        <taxon>Aquificales</taxon>
        <taxon>Aquificaceae</taxon>
        <taxon>Hydrogenivirga</taxon>
    </lineage>
</organism>
<proteinExistence type="predicted"/>
<evidence type="ECO:0000313" key="2">
    <source>
        <dbReference type="Proteomes" id="UP000267841"/>
    </source>
</evidence>
<gene>
    <name evidence="1" type="ORF">BCF55_1478</name>
</gene>
<sequence length="191" mass="22202">MYGDPFEDIQLVRERLSLYLSLFLLLKALETGERLPEEVKDFLKEKEQKLLSLIKKRKLLKDKTVKLKARYLKPNVKEFSRGLIPKTLMEFYSREGYEITDIEPDSLTAMFGFIAAKLQEELYLLEIGNFADARKNEMAQLRFLNTHLLPVLSSASLSKDLSEVTEPILRIVSEDRNQLLKRVVSSFNKET</sequence>
<keyword evidence="2" id="KW-1185">Reference proteome</keyword>
<dbReference type="Gene3D" id="1.10.3480.10">
    <property type="entry name" value="TorD-like"/>
    <property type="match status" value="1"/>
</dbReference>
<accession>A0A497XSU9</accession>
<dbReference type="EMBL" id="RCCJ01000001">
    <property type="protein sequence ID" value="RLJ71179.1"/>
    <property type="molecule type" value="Genomic_DNA"/>
</dbReference>
<dbReference type="Proteomes" id="UP000267841">
    <property type="component" value="Unassembled WGS sequence"/>
</dbReference>
<name>A0A497XSU9_9AQUI</name>